<keyword evidence="2" id="KW-1185">Reference proteome</keyword>
<protein>
    <recommendedName>
        <fullName evidence="3">Gp37 protein</fullName>
    </recommendedName>
</protein>
<name>A0A0K6IJ81_9GAMM</name>
<sequence length="140" mass="15672">MIESIESRLNGAVEYVASVVDLSLAMERHSNHRVAAYVVPIAERPQPVPPSASRKAAQQVDMMFGVVIRVSVLNDKDGQRSRSVLQEARDAIRERLFAWMPEGATVGFQLGAGDLMKMEKGTIWWLDRYLTQCQRTAIAQ</sequence>
<dbReference type="STRING" id="1137284.GCA_001418205_01006"/>
<evidence type="ECO:0000313" key="2">
    <source>
        <dbReference type="Proteomes" id="UP000182769"/>
    </source>
</evidence>
<gene>
    <name evidence="1" type="ORF">Ga0061065_1038</name>
</gene>
<dbReference type="RefSeq" id="WP_055462135.1">
    <property type="nucleotide sequence ID" value="NZ_CYHG01000003.1"/>
</dbReference>
<accession>A0A0K6IJ81</accession>
<dbReference type="AlphaFoldDB" id="A0A0K6IJ81"/>
<proteinExistence type="predicted"/>
<evidence type="ECO:0000313" key="1">
    <source>
        <dbReference type="EMBL" id="CUB03160.1"/>
    </source>
</evidence>
<reference evidence="2" key="1">
    <citation type="submission" date="2015-08" db="EMBL/GenBank/DDBJ databases">
        <authorList>
            <person name="Varghese N."/>
        </authorList>
    </citation>
    <scope>NUCLEOTIDE SEQUENCE [LARGE SCALE GENOMIC DNA]</scope>
    <source>
        <strain evidence="2">JCM 18476</strain>
    </source>
</reference>
<dbReference type="OrthoDB" id="6199331at2"/>
<dbReference type="Pfam" id="PF23840">
    <property type="entry name" value="Phage_tail_terminator"/>
    <property type="match status" value="1"/>
</dbReference>
<dbReference type="EMBL" id="CYHG01000003">
    <property type="protein sequence ID" value="CUB03160.1"/>
    <property type="molecule type" value="Genomic_DNA"/>
</dbReference>
<organism evidence="1 2">
    <name type="scientific">Marinomonas fungiae</name>
    <dbReference type="NCBI Taxonomy" id="1137284"/>
    <lineage>
        <taxon>Bacteria</taxon>
        <taxon>Pseudomonadati</taxon>
        <taxon>Pseudomonadota</taxon>
        <taxon>Gammaproteobacteria</taxon>
        <taxon>Oceanospirillales</taxon>
        <taxon>Oceanospirillaceae</taxon>
        <taxon>Marinomonas</taxon>
    </lineage>
</organism>
<dbReference type="Proteomes" id="UP000182769">
    <property type="component" value="Unassembled WGS sequence"/>
</dbReference>
<evidence type="ECO:0008006" key="3">
    <source>
        <dbReference type="Google" id="ProtNLM"/>
    </source>
</evidence>
<dbReference type="InterPro" id="IPR056912">
    <property type="entry name" value="Phage_JBD30_tail_term-like"/>
</dbReference>